<feature type="domain" description="RWP-RK" evidence="6">
    <location>
        <begin position="63"/>
        <end position="149"/>
    </location>
</feature>
<protein>
    <recommendedName>
        <fullName evidence="6">RWP-RK domain-containing protein</fullName>
    </recommendedName>
</protein>
<dbReference type="EMBL" id="CAWUPB010000913">
    <property type="protein sequence ID" value="CAK7329087.1"/>
    <property type="molecule type" value="Genomic_DNA"/>
</dbReference>
<dbReference type="PANTHER" id="PTHR32002">
    <property type="entry name" value="PROTEIN NLP8"/>
    <property type="match status" value="1"/>
</dbReference>
<evidence type="ECO:0000259" key="6">
    <source>
        <dbReference type="PROSITE" id="PS51519"/>
    </source>
</evidence>
<dbReference type="Proteomes" id="UP001314170">
    <property type="component" value="Unassembled WGS sequence"/>
</dbReference>
<gene>
    <name evidence="7" type="ORF">DCAF_LOCUS6835</name>
</gene>
<dbReference type="GO" id="GO:0003700">
    <property type="term" value="F:DNA-binding transcription factor activity"/>
    <property type="evidence" value="ECO:0007669"/>
    <property type="project" value="InterPro"/>
</dbReference>
<evidence type="ECO:0000313" key="7">
    <source>
        <dbReference type="EMBL" id="CAK7329087.1"/>
    </source>
</evidence>
<keyword evidence="1" id="KW-0805">Transcription regulation</keyword>
<keyword evidence="4" id="KW-0539">Nucleus</keyword>
<dbReference type="PROSITE" id="PS51519">
    <property type="entry name" value="RWP_RK"/>
    <property type="match status" value="1"/>
</dbReference>
<proteinExistence type="predicted"/>
<dbReference type="InterPro" id="IPR055081">
    <property type="entry name" value="NLP1-9_GAF"/>
</dbReference>
<keyword evidence="2" id="KW-0238">DNA-binding</keyword>
<evidence type="ECO:0000256" key="2">
    <source>
        <dbReference type="ARBA" id="ARBA00023125"/>
    </source>
</evidence>
<dbReference type="Pfam" id="PF02042">
    <property type="entry name" value="RWP-RK"/>
    <property type="match status" value="1"/>
</dbReference>
<dbReference type="AlphaFoldDB" id="A0AAV1R5F5"/>
<evidence type="ECO:0000256" key="5">
    <source>
        <dbReference type="SAM" id="MobiDB-lite"/>
    </source>
</evidence>
<sequence>MTKLPKIDYPAIAIPLRSISIGLVEFVVELLVPKDCQDTEEQKKMWDLLPIAIQQVCRSLQIVMNKELDRGEHQSFASSPSKEPSPDESSWIARLVEAQKKGKIRPTTLKRICRQYGIARWPSRKIKKVEHSLRKLQQVIDDVQDSPPDASSSGTASKSHSSPCSRSSCSSTCCSARAQQHATTIITGSSNGNASLLAEIHSSSNQGEPDFLVRSKIHKTRTIIEHIHRSQPETPPHFGQSSRGGGVFRVEAILARVHPNSRRREMLACDGLEEDKERILRKGRHTGLFCMESGDYEAPNSRISTMWGLEKFDITTPKSFRFWQFLF</sequence>
<keyword evidence="3" id="KW-0804">Transcription</keyword>
<evidence type="ECO:0000313" key="8">
    <source>
        <dbReference type="Proteomes" id="UP001314170"/>
    </source>
</evidence>
<name>A0AAV1R5F5_9ROSI</name>
<dbReference type="GO" id="GO:0003677">
    <property type="term" value="F:DNA binding"/>
    <property type="evidence" value="ECO:0007669"/>
    <property type="project" value="UniProtKB-KW"/>
</dbReference>
<feature type="region of interest" description="Disordered" evidence="5">
    <location>
        <begin position="140"/>
        <end position="164"/>
    </location>
</feature>
<comment type="caution">
    <text evidence="7">The sequence shown here is derived from an EMBL/GenBank/DDBJ whole genome shotgun (WGS) entry which is preliminary data.</text>
</comment>
<dbReference type="InterPro" id="IPR003035">
    <property type="entry name" value="RWP-RK_dom"/>
</dbReference>
<reference evidence="7 8" key="1">
    <citation type="submission" date="2024-01" db="EMBL/GenBank/DDBJ databases">
        <authorList>
            <person name="Waweru B."/>
        </authorList>
    </citation>
    <scope>NUCLEOTIDE SEQUENCE [LARGE SCALE GENOMIC DNA]</scope>
</reference>
<organism evidence="7 8">
    <name type="scientific">Dovyalis caffra</name>
    <dbReference type="NCBI Taxonomy" id="77055"/>
    <lineage>
        <taxon>Eukaryota</taxon>
        <taxon>Viridiplantae</taxon>
        <taxon>Streptophyta</taxon>
        <taxon>Embryophyta</taxon>
        <taxon>Tracheophyta</taxon>
        <taxon>Spermatophyta</taxon>
        <taxon>Magnoliopsida</taxon>
        <taxon>eudicotyledons</taxon>
        <taxon>Gunneridae</taxon>
        <taxon>Pentapetalae</taxon>
        <taxon>rosids</taxon>
        <taxon>fabids</taxon>
        <taxon>Malpighiales</taxon>
        <taxon>Salicaceae</taxon>
        <taxon>Flacourtieae</taxon>
        <taxon>Dovyalis</taxon>
    </lineage>
</organism>
<evidence type="ECO:0000256" key="4">
    <source>
        <dbReference type="ARBA" id="ARBA00023242"/>
    </source>
</evidence>
<evidence type="ECO:0000256" key="1">
    <source>
        <dbReference type="ARBA" id="ARBA00023015"/>
    </source>
</evidence>
<keyword evidence="8" id="KW-1185">Reference proteome</keyword>
<feature type="compositionally biased region" description="Low complexity" evidence="5">
    <location>
        <begin position="151"/>
        <end position="164"/>
    </location>
</feature>
<dbReference type="InterPro" id="IPR045012">
    <property type="entry name" value="NLP"/>
</dbReference>
<dbReference type="Pfam" id="PF22922">
    <property type="entry name" value="GAF_NLP"/>
    <property type="match status" value="1"/>
</dbReference>
<evidence type="ECO:0000256" key="3">
    <source>
        <dbReference type="ARBA" id="ARBA00023163"/>
    </source>
</evidence>
<dbReference type="PANTHER" id="PTHR32002:SF73">
    <property type="entry name" value="FACTOR, PUTATIVE-RELATED"/>
    <property type="match status" value="1"/>
</dbReference>
<accession>A0AAV1R5F5</accession>